<accession>A0A433VKZ5</accession>
<reference evidence="1" key="2">
    <citation type="journal article" date="2019" name="Genome Biol. Evol.">
        <title>Day and night: Metabolic profiles and evolutionary relationships of six axenic non-marine cyanobacteria.</title>
        <authorList>
            <person name="Will S.E."/>
            <person name="Henke P."/>
            <person name="Boedeker C."/>
            <person name="Huang S."/>
            <person name="Brinkmann H."/>
            <person name="Rohde M."/>
            <person name="Jarek M."/>
            <person name="Friedl T."/>
            <person name="Seufert S."/>
            <person name="Schumacher M."/>
            <person name="Overmann J."/>
            <person name="Neumann-Schaal M."/>
            <person name="Petersen J."/>
        </authorList>
    </citation>
    <scope>NUCLEOTIDE SEQUENCE [LARGE SCALE GENOMIC DNA]</scope>
    <source>
        <strain evidence="1">PCC 7102</strain>
    </source>
</reference>
<comment type="caution">
    <text evidence="1">The sequence shown here is derived from an EMBL/GenBank/DDBJ whole genome shotgun (WGS) entry which is preliminary data.</text>
</comment>
<protein>
    <recommendedName>
        <fullName evidence="3">Glutathione S-transferase</fullName>
    </recommendedName>
</protein>
<organism evidence="1 2">
    <name type="scientific">Dulcicalothrix desertica PCC 7102</name>
    <dbReference type="NCBI Taxonomy" id="232991"/>
    <lineage>
        <taxon>Bacteria</taxon>
        <taxon>Bacillati</taxon>
        <taxon>Cyanobacteriota</taxon>
        <taxon>Cyanophyceae</taxon>
        <taxon>Nostocales</taxon>
        <taxon>Calotrichaceae</taxon>
        <taxon>Dulcicalothrix</taxon>
    </lineage>
</organism>
<gene>
    <name evidence="1" type="ORF">DSM106972_030040</name>
</gene>
<evidence type="ECO:0000313" key="1">
    <source>
        <dbReference type="EMBL" id="RUT06747.1"/>
    </source>
</evidence>
<dbReference type="OrthoDB" id="5638018at2"/>
<dbReference type="PANTHER" id="PTHR34129">
    <property type="entry name" value="BLR1139 PROTEIN"/>
    <property type="match status" value="1"/>
</dbReference>
<evidence type="ECO:0008006" key="3">
    <source>
        <dbReference type="Google" id="ProtNLM"/>
    </source>
</evidence>
<dbReference type="EMBL" id="RSCL01000006">
    <property type="protein sequence ID" value="RUT06747.1"/>
    <property type="molecule type" value="Genomic_DNA"/>
</dbReference>
<name>A0A433VKZ5_9CYAN</name>
<dbReference type="Gene3D" id="3.20.170.20">
    <property type="entry name" value="Protein of unknown function DUF952"/>
    <property type="match status" value="1"/>
</dbReference>
<dbReference type="InterPro" id="IPR009297">
    <property type="entry name" value="DUF952"/>
</dbReference>
<dbReference type="Pfam" id="PF06108">
    <property type="entry name" value="DUF952"/>
    <property type="match status" value="1"/>
</dbReference>
<dbReference type="AlphaFoldDB" id="A0A433VKZ5"/>
<dbReference type="RefSeq" id="WP_127081511.1">
    <property type="nucleotide sequence ID" value="NZ_RSCL01000006.1"/>
</dbReference>
<sequence>MKTIHHITRRQVWEEALRSGNYQADSLLTEGFIHCSTPVQVLRTAERFFKNQTGLIILYIDIDKVESEVRYEPADNELFPHIYGALNLDAVYKTIDFEARDNYFVR</sequence>
<evidence type="ECO:0000313" key="2">
    <source>
        <dbReference type="Proteomes" id="UP000271624"/>
    </source>
</evidence>
<keyword evidence="2" id="KW-1185">Reference proteome</keyword>
<reference evidence="1" key="1">
    <citation type="submission" date="2018-12" db="EMBL/GenBank/DDBJ databases">
        <authorList>
            <person name="Will S."/>
            <person name="Neumann-Schaal M."/>
            <person name="Henke P."/>
        </authorList>
    </citation>
    <scope>NUCLEOTIDE SEQUENCE</scope>
    <source>
        <strain evidence="1">PCC 7102</strain>
    </source>
</reference>
<dbReference type="Proteomes" id="UP000271624">
    <property type="component" value="Unassembled WGS sequence"/>
</dbReference>
<proteinExistence type="predicted"/>
<dbReference type="PANTHER" id="PTHR34129:SF1">
    <property type="entry name" value="DUF952 DOMAIN-CONTAINING PROTEIN"/>
    <property type="match status" value="1"/>
</dbReference>
<dbReference type="SUPFAM" id="SSF56399">
    <property type="entry name" value="ADP-ribosylation"/>
    <property type="match status" value="1"/>
</dbReference>